<dbReference type="EMBL" id="BGPR01000476">
    <property type="protein sequence ID" value="GBM22229.1"/>
    <property type="molecule type" value="Genomic_DNA"/>
</dbReference>
<name>A0A4Y2E1P2_ARAVE</name>
<dbReference type="AlphaFoldDB" id="A0A4Y2E1P2"/>
<protein>
    <submittedName>
        <fullName evidence="1">Uncharacterized protein</fullName>
    </submittedName>
</protein>
<keyword evidence="2" id="KW-1185">Reference proteome</keyword>
<evidence type="ECO:0000313" key="1">
    <source>
        <dbReference type="EMBL" id="GBM22229.1"/>
    </source>
</evidence>
<proteinExistence type="predicted"/>
<accession>A0A4Y2E1P2</accession>
<dbReference type="Proteomes" id="UP000499080">
    <property type="component" value="Unassembled WGS sequence"/>
</dbReference>
<comment type="caution">
    <text evidence="1">The sequence shown here is derived from an EMBL/GenBank/DDBJ whole genome shotgun (WGS) entry which is preliminary data.</text>
</comment>
<sequence>MVNHAQTNALKTSTCCCFNNPPKIFTLQARSFSCILIGCHTPYQHCYTTTSYLDRKDDDGSCCAVRFQTNKQPVAYAHGILATSSTSVLASNLEA</sequence>
<gene>
    <name evidence="1" type="ORF">AVEN_273418_1</name>
</gene>
<evidence type="ECO:0000313" key="2">
    <source>
        <dbReference type="Proteomes" id="UP000499080"/>
    </source>
</evidence>
<reference evidence="1 2" key="1">
    <citation type="journal article" date="2019" name="Sci. Rep.">
        <title>Orb-weaving spider Araneus ventricosus genome elucidates the spidroin gene catalogue.</title>
        <authorList>
            <person name="Kono N."/>
            <person name="Nakamura H."/>
            <person name="Ohtoshi R."/>
            <person name="Moran D.A.P."/>
            <person name="Shinohara A."/>
            <person name="Yoshida Y."/>
            <person name="Fujiwara M."/>
            <person name="Mori M."/>
            <person name="Tomita M."/>
            <person name="Arakawa K."/>
        </authorList>
    </citation>
    <scope>NUCLEOTIDE SEQUENCE [LARGE SCALE GENOMIC DNA]</scope>
</reference>
<organism evidence="1 2">
    <name type="scientific">Araneus ventricosus</name>
    <name type="common">Orbweaver spider</name>
    <name type="synonym">Epeira ventricosa</name>
    <dbReference type="NCBI Taxonomy" id="182803"/>
    <lineage>
        <taxon>Eukaryota</taxon>
        <taxon>Metazoa</taxon>
        <taxon>Ecdysozoa</taxon>
        <taxon>Arthropoda</taxon>
        <taxon>Chelicerata</taxon>
        <taxon>Arachnida</taxon>
        <taxon>Araneae</taxon>
        <taxon>Araneomorphae</taxon>
        <taxon>Entelegynae</taxon>
        <taxon>Araneoidea</taxon>
        <taxon>Araneidae</taxon>
        <taxon>Araneus</taxon>
    </lineage>
</organism>